<sequence>MIALAWNCQGLGSPGKIRFLKDLTRMERPTFVFLSETISNYAKMEELCSNLGFEGFIAVEPQDKRGGASYPDHLIDGFTECLHDTELIDLDITGHRFTWERGRNTEHWIEIRLDRVFANA</sequence>
<keyword evidence="2" id="KW-1185">Reference proteome</keyword>
<evidence type="ECO:0000313" key="1">
    <source>
        <dbReference type="EMBL" id="KAK1403266.1"/>
    </source>
</evidence>
<accession>A0AAD8JGH7</accession>
<dbReference type="PANTHER" id="PTHR33710:SF64">
    <property type="entry name" value="ENDONUCLEASE_EXONUCLEASE_PHOSPHATASE DOMAIN-CONTAINING PROTEIN"/>
    <property type="match status" value="1"/>
</dbReference>
<organism evidence="1 2">
    <name type="scientific">Heracleum sosnowskyi</name>
    <dbReference type="NCBI Taxonomy" id="360622"/>
    <lineage>
        <taxon>Eukaryota</taxon>
        <taxon>Viridiplantae</taxon>
        <taxon>Streptophyta</taxon>
        <taxon>Embryophyta</taxon>
        <taxon>Tracheophyta</taxon>
        <taxon>Spermatophyta</taxon>
        <taxon>Magnoliopsida</taxon>
        <taxon>eudicotyledons</taxon>
        <taxon>Gunneridae</taxon>
        <taxon>Pentapetalae</taxon>
        <taxon>asterids</taxon>
        <taxon>campanulids</taxon>
        <taxon>Apiales</taxon>
        <taxon>Apiaceae</taxon>
        <taxon>Apioideae</taxon>
        <taxon>apioid superclade</taxon>
        <taxon>Tordylieae</taxon>
        <taxon>Tordyliinae</taxon>
        <taxon>Heracleum</taxon>
    </lineage>
</organism>
<evidence type="ECO:0000313" key="2">
    <source>
        <dbReference type="Proteomes" id="UP001237642"/>
    </source>
</evidence>
<dbReference type="Proteomes" id="UP001237642">
    <property type="component" value="Unassembled WGS sequence"/>
</dbReference>
<dbReference type="PANTHER" id="PTHR33710">
    <property type="entry name" value="BNAC02G09200D PROTEIN"/>
    <property type="match status" value="1"/>
</dbReference>
<protein>
    <recommendedName>
        <fullName evidence="3">Endonuclease/exonuclease/phosphatase domain-containing protein</fullName>
    </recommendedName>
</protein>
<dbReference type="AlphaFoldDB" id="A0AAD8JGH7"/>
<comment type="caution">
    <text evidence="1">The sequence shown here is derived from an EMBL/GenBank/DDBJ whole genome shotgun (WGS) entry which is preliminary data.</text>
</comment>
<gene>
    <name evidence="1" type="ORF">POM88_002871</name>
</gene>
<name>A0AAD8JGH7_9APIA</name>
<dbReference type="EMBL" id="JAUIZM010000001">
    <property type="protein sequence ID" value="KAK1403266.1"/>
    <property type="molecule type" value="Genomic_DNA"/>
</dbReference>
<proteinExistence type="predicted"/>
<evidence type="ECO:0008006" key="3">
    <source>
        <dbReference type="Google" id="ProtNLM"/>
    </source>
</evidence>
<reference evidence="1" key="2">
    <citation type="submission" date="2023-05" db="EMBL/GenBank/DDBJ databases">
        <authorList>
            <person name="Schelkunov M.I."/>
        </authorList>
    </citation>
    <scope>NUCLEOTIDE SEQUENCE</scope>
    <source>
        <strain evidence="1">Hsosn_3</strain>
        <tissue evidence="1">Leaf</tissue>
    </source>
</reference>
<reference evidence="1" key="1">
    <citation type="submission" date="2023-02" db="EMBL/GenBank/DDBJ databases">
        <title>Genome of toxic invasive species Heracleum sosnowskyi carries increased number of genes despite the absence of recent whole-genome duplications.</title>
        <authorList>
            <person name="Schelkunov M."/>
            <person name="Shtratnikova V."/>
            <person name="Makarenko M."/>
            <person name="Klepikova A."/>
            <person name="Omelchenko D."/>
            <person name="Novikova G."/>
            <person name="Obukhova E."/>
            <person name="Bogdanov V."/>
            <person name="Penin A."/>
            <person name="Logacheva M."/>
        </authorList>
    </citation>
    <scope>NUCLEOTIDE SEQUENCE</scope>
    <source>
        <strain evidence="1">Hsosn_3</strain>
        <tissue evidence="1">Leaf</tissue>
    </source>
</reference>